<feature type="compositionally biased region" description="Low complexity" evidence="1">
    <location>
        <begin position="200"/>
        <end position="214"/>
    </location>
</feature>
<feature type="compositionally biased region" description="Basic and acidic residues" evidence="1">
    <location>
        <begin position="87"/>
        <end position="155"/>
    </location>
</feature>
<feature type="compositionally biased region" description="Low complexity" evidence="1">
    <location>
        <begin position="309"/>
        <end position="338"/>
    </location>
</feature>
<protein>
    <submittedName>
        <fullName evidence="3">Uncharacterized protein</fullName>
    </submittedName>
</protein>
<feature type="compositionally biased region" description="Basic and acidic residues" evidence="1">
    <location>
        <begin position="422"/>
        <end position="448"/>
    </location>
</feature>
<feature type="compositionally biased region" description="Basic and acidic residues" evidence="1">
    <location>
        <begin position="174"/>
        <end position="189"/>
    </location>
</feature>
<dbReference type="InterPro" id="IPR036397">
    <property type="entry name" value="RNaseH_sf"/>
</dbReference>
<dbReference type="RefSeq" id="XP_070851563.1">
    <property type="nucleotide sequence ID" value="XM_070995462.1"/>
</dbReference>
<evidence type="ECO:0000313" key="2">
    <source>
        <dbReference type="Proteomes" id="UP001652628"/>
    </source>
</evidence>
<proteinExistence type="predicted"/>
<dbReference type="Gene3D" id="3.30.420.10">
    <property type="entry name" value="Ribonuclease H-like superfamily/Ribonuclease H"/>
    <property type="match status" value="1"/>
</dbReference>
<feature type="region of interest" description="Disordered" evidence="1">
    <location>
        <begin position="422"/>
        <end position="502"/>
    </location>
</feature>
<feature type="region of interest" description="Disordered" evidence="1">
    <location>
        <begin position="272"/>
        <end position="338"/>
    </location>
</feature>
<feature type="compositionally biased region" description="Basic residues" evidence="1">
    <location>
        <begin position="156"/>
        <end position="165"/>
    </location>
</feature>
<name>A0ABM4TNL7_DROSZ</name>
<keyword evidence="2" id="KW-1185">Reference proteome</keyword>
<evidence type="ECO:0000256" key="1">
    <source>
        <dbReference type="SAM" id="MobiDB-lite"/>
    </source>
</evidence>
<organism evidence="2 3">
    <name type="scientific">Drosophila suzukii</name>
    <name type="common">Spotted-wing drosophila fruit fly</name>
    <dbReference type="NCBI Taxonomy" id="28584"/>
    <lineage>
        <taxon>Eukaryota</taxon>
        <taxon>Metazoa</taxon>
        <taxon>Ecdysozoa</taxon>
        <taxon>Arthropoda</taxon>
        <taxon>Hexapoda</taxon>
        <taxon>Insecta</taxon>
        <taxon>Pterygota</taxon>
        <taxon>Neoptera</taxon>
        <taxon>Endopterygota</taxon>
        <taxon>Diptera</taxon>
        <taxon>Brachycera</taxon>
        <taxon>Muscomorpha</taxon>
        <taxon>Ephydroidea</taxon>
        <taxon>Drosophilidae</taxon>
        <taxon>Drosophila</taxon>
        <taxon>Sophophora</taxon>
    </lineage>
</organism>
<feature type="compositionally biased region" description="Polar residues" evidence="1">
    <location>
        <begin position="449"/>
        <end position="458"/>
    </location>
</feature>
<feature type="compositionally biased region" description="Polar residues" evidence="1">
    <location>
        <begin position="491"/>
        <end position="502"/>
    </location>
</feature>
<dbReference type="GeneID" id="139352827"/>
<dbReference type="Proteomes" id="UP001652628">
    <property type="component" value="Chromosome 3"/>
</dbReference>
<reference evidence="3" key="1">
    <citation type="submission" date="2025-08" db="UniProtKB">
        <authorList>
            <consortium name="RefSeq"/>
        </authorList>
    </citation>
    <scope>IDENTIFICATION</scope>
</reference>
<evidence type="ECO:0000313" key="3">
    <source>
        <dbReference type="RefSeq" id="XP_070851563.1"/>
    </source>
</evidence>
<sequence>MIAQFAGQNQRDWNEKWPEIMLAVSTSVSESTGYTPSFITQGREPRLPSALYGIETVGTGRPTEAPEENAKNLEEIFEIARRNLERASEDQARHYNLRRTDANESKDNSNDSQRTLRKESKDNSKDSQRILRKESKDNSKDSQRTLRKESKDISKGSKRILRKSPRITPRILKGRSEDPVRGKDGRKPGLPEPRGGSPGGAFPSRSSAPSATSSWWKTRGWTSFDGGFEEPSTEWTGKEPPQDQQAPGSHAESVAAATMEYRRKCEARRRSAERRLKEMEESPEWQAQQQLGRPPDHLRRGSGSHHRSNNLNTESSNNSSSHHRSNSPSIDSSNNAINASSNIPAAHVSHSTRTFVAEGVRWRQQTVVWERDGKHGARRAAGTGALGVARTRGRAVKAYEEQDCYDEIFGIGIPGISELRRNTERATRSVPDNKEKARTADPPRESKSSRAATESTRQGRAASEHLQGASKIFREPQDWSTVSKRREVVETTRTVGSTEGHK</sequence>
<accession>A0ABM4TNL7</accession>
<gene>
    <name evidence="3" type="primary">LOC139352827</name>
</gene>
<feature type="region of interest" description="Disordered" evidence="1">
    <location>
        <begin position="87"/>
        <end position="259"/>
    </location>
</feature>